<dbReference type="RefSeq" id="WP_084091565.1">
    <property type="nucleotide sequence ID" value="NZ_FWXD01000018.1"/>
</dbReference>
<evidence type="ECO:0000256" key="3">
    <source>
        <dbReference type="ARBA" id="ARBA00016507"/>
    </source>
</evidence>
<comment type="similarity">
    <text evidence="2">Belongs to the FliH family.</text>
</comment>
<dbReference type="InterPro" id="IPR018035">
    <property type="entry name" value="Flagellar_FliH/T3SS_HrpE"/>
</dbReference>
<keyword evidence="7" id="KW-1006">Bacterial flagellum protein export</keyword>
<evidence type="ECO:0000313" key="11">
    <source>
        <dbReference type="EMBL" id="SMC27680.1"/>
    </source>
</evidence>
<evidence type="ECO:0000313" key="12">
    <source>
        <dbReference type="Proteomes" id="UP000192761"/>
    </source>
</evidence>
<protein>
    <recommendedName>
        <fullName evidence="3">Flagellar assembly protein FliH</fullName>
    </recommendedName>
</protein>
<reference evidence="11 12" key="1">
    <citation type="submission" date="2017-04" db="EMBL/GenBank/DDBJ databases">
        <authorList>
            <person name="Afonso C.L."/>
            <person name="Miller P.J."/>
            <person name="Scott M.A."/>
            <person name="Spackman E."/>
            <person name="Goraichik I."/>
            <person name="Dimitrov K.M."/>
            <person name="Suarez D.L."/>
            <person name="Swayne D.E."/>
        </authorList>
    </citation>
    <scope>NUCLEOTIDE SEQUENCE [LARGE SCALE GENOMIC DNA]</scope>
    <source>
        <strain evidence="11 12">DSM 23236</strain>
    </source>
</reference>
<dbReference type="InterPro" id="IPR051472">
    <property type="entry name" value="T3SS_Stator/FliH"/>
</dbReference>
<dbReference type="PANTHER" id="PTHR34982">
    <property type="entry name" value="YOP PROTEINS TRANSLOCATION PROTEIN L"/>
    <property type="match status" value="1"/>
</dbReference>
<dbReference type="PANTHER" id="PTHR34982:SF1">
    <property type="entry name" value="FLAGELLAR ASSEMBLY PROTEIN FLIH"/>
    <property type="match status" value="1"/>
</dbReference>
<feature type="coiled-coil region" evidence="8">
    <location>
        <begin position="109"/>
        <end position="140"/>
    </location>
</feature>
<comment type="function">
    <text evidence="1">Needed for flagellar regrowth and assembly.</text>
</comment>
<evidence type="ECO:0000259" key="10">
    <source>
        <dbReference type="Pfam" id="PF02108"/>
    </source>
</evidence>
<evidence type="ECO:0000256" key="9">
    <source>
        <dbReference type="SAM" id="MobiDB-lite"/>
    </source>
</evidence>
<dbReference type="GO" id="GO:0005829">
    <property type="term" value="C:cytosol"/>
    <property type="evidence" value="ECO:0007669"/>
    <property type="project" value="TreeGrafter"/>
</dbReference>
<evidence type="ECO:0000256" key="4">
    <source>
        <dbReference type="ARBA" id="ARBA00022448"/>
    </source>
</evidence>
<keyword evidence="4" id="KW-0813">Transport</keyword>
<dbReference type="STRING" id="1121001.SAMN02745857_02937"/>
<dbReference type="GO" id="GO:0044781">
    <property type="term" value="P:bacterial-type flagellum organization"/>
    <property type="evidence" value="ECO:0007669"/>
    <property type="project" value="UniProtKB-KW"/>
</dbReference>
<dbReference type="GO" id="GO:0015031">
    <property type="term" value="P:protein transport"/>
    <property type="evidence" value="ECO:0007669"/>
    <property type="project" value="UniProtKB-KW"/>
</dbReference>
<dbReference type="OrthoDB" id="8596293at2"/>
<sequence length="257" mass="27619">MAPIIRKPAVSDEKRALGRRGKAAPAASAQPVPVVPPAKTAVPVLPAATPVVAKPTVPDAVPVKAVSVQDTPEFKQALAQARDAMRRELDCELQQLRDKASEQGHAEGLRRAEADVAKARDEQAAKVAQLLQRIESASQLEQRRVEHLAAAIAFEAICKIAGDTLLTVEGVLAVVRQVLKQVNQRQPITVYLAPADLKLLEGAGTDDAADGLIWRADERVQRGGCIVETAMGELDARLENQLQRIFDAFLSVQRASS</sequence>
<evidence type="ECO:0000256" key="1">
    <source>
        <dbReference type="ARBA" id="ARBA00003041"/>
    </source>
</evidence>
<dbReference type="Pfam" id="PF02108">
    <property type="entry name" value="FliH"/>
    <property type="match status" value="1"/>
</dbReference>
<dbReference type="Proteomes" id="UP000192761">
    <property type="component" value="Unassembled WGS sequence"/>
</dbReference>
<keyword evidence="11" id="KW-0966">Cell projection</keyword>
<keyword evidence="5" id="KW-1005">Bacterial flagellum biogenesis</keyword>
<name>A0A1W1XUM1_9NEIS</name>
<keyword evidence="11" id="KW-0969">Cilium</keyword>
<dbReference type="AlphaFoldDB" id="A0A1W1XUM1"/>
<dbReference type="EMBL" id="FWXD01000018">
    <property type="protein sequence ID" value="SMC27680.1"/>
    <property type="molecule type" value="Genomic_DNA"/>
</dbReference>
<evidence type="ECO:0000256" key="7">
    <source>
        <dbReference type="ARBA" id="ARBA00023225"/>
    </source>
</evidence>
<accession>A0A1W1XUM1</accession>
<keyword evidence="8" id="KW-0175">Coiled coil</keyword>
<keyword evidence="6" id="KW-0653">Protein transport</keyword>
<organism evidence="11 12">
    <name type="scientific">Andreprevotia lacus DSM 23236</name>
    <dbReference type="NCBI Taxonomy" id="1121001"/>
    <lineage>
        <taxon>Bacteria</taxon>
        <taxon>Pseudomonadati</taxon>
        <taxon>Pseudomonadota</taxon>
        <taxon>Betaproteobacteria</taxon>
        <taxon>Neisseriales</taxon>
        <taxon>Chitinibacteraceae</taxon>
        <taxon>Andreprevotia</taxon>
    </lineage>
</organism>
<keyword evidence="11" id="KW-0282">Flagellum</keyword>
<keyword evidence="12" id="KW-1185">Reference proteome</keyword>
<proteinExistence type="inferred from homology"/>
<feature type="domain" description="Flagellar assembly protein FliH/Type III secretion system HrpE" evidence="10">
    <location>
        <begin position="122"/>
        <end position="245"/>
    </location>
</feature>
<evidence type="ECO:0000256" key="8">
    <source>
        <dbReference type="SAM" id="Coils"/>
    </source>
</evidence>
<evidence type="ECO:0000256" key="5">
    <source>
        <dbReference type="ARBA" id="ARBA00022795"/>
    </source>
</evidence>
<feature type="region of interest" description="Disordered" evidence="9">
    <location>
        <begin position="1"/>
        <end position="30"/>
    </location>
</feature>
<evidence type="ECO:0000256" key="2">
    <source>
        <dbReference type="ARBA" id="ARBA00006602"/>
    </source>
</evidence>
<gene>
    <name evidence="11" type="ORF">SAMN02745857_02937</name>
</gene>
<evidence type="ECO:0000256" key="6">
    <source>
        <dbReference type="ARBA" id="ARBA00022927"/>
    </source>
</evidence>